<dbReference type="InterPro" id="IPR000917">
    <property type="entry name" value="Sulfatase_N"/>
</dbReference>
<dbReference type="PANTHER" id="PTHR42693:SF53">
    <property type="entry name" value="ENDO-4-O-SULFATASE"/>
    <property type="match status" value="1"/>
</dbReference>
<keyword evidence="5" id="KW-0732">Signal</keyword>
<evidence type="ECO:0000256" key="3">
    <source>
        <dbReference type="ARBA" id="ARBA00022801"/>
    </source>
</evidence>
<dbReference type="EMBL" id="CAMXCT030000001">
    <property type="protein sequence ID" value="CAL4759087.1"/>
    <property type="molecule type" value="Genomic_DNA"/>
</dbReference>
<feature type="domain" description="Sulfatase N-terminal" evidence="6">
    <location>
        <begin position="384"/>
        <end position="669"/>
    </location>
</feature>
<dbReference type="Gene3D" id="3.40.720.10">
    <property type="entry name" value="Alkaline Phosphatase, subunit A"/>
    <property type="match status" value="1"/>
</dbReference>
<feature type="chain" id="PRO_5043269390" evidence="5">
    <location>
        <begin position="23"/>
        <end position="819"/>
    </location>
</feature>
<evidence type="ECO:0000256" key="2">
    <source>
        <dbReference type="ARBA" id="ARBA00022723"/>
    </source>
</evidence>
<dbReference type="Gene3D" id="3.90.226.10">
    <property type="entry name" value="2-enoyl-CoA Hydratase, Chain A, domain 1"/>
    <property type="match status" value="1"/>
</dbReference>
<comment type="similarity">
    <text evidence="1">Belongs to the sulfatase family.</text>
</comment>
<accession>A0A9P1BFJ2</accession>
<dbReference type="SUPFAM" id="SSF53649">
    <property type="entry name" value="Alkaline phosphatase-like"/>
    <property type="match status" value="1"/>
</dbReference>
<evidence type="ECO:0000256" key="1">
    <source>
        <dbReference type="ARBA" id="ARBA00008779"/>
    </source>
</evidence>
<dbReference type="GO" id="GO:0008233">
    <property type="term" value="F:peptidase activity"/>
    <property type="evidence" value="ECO:0007669"/>
    <property type="project" value="InterPro"/>
</dbReference>
<dbReference type="GO" id="GO:0046872">
    <property type="term" value="F:metal ion binding"/>
    <property type="evidence" value="ECO:0007669"/>
    <property type="project" value="UniProtKB-KW"/>
</dbReference>
<feature type="signal peptide" evidence="5">
    <location>
        <begin position="1"/>
        <end position="22"/>
    </location>
</feature>
<dbReference type="InterPro" id="IPR050738">
    <property type="entry name" value="Sulfatase"/>
</dbReference>
<dbReference type="Gene3D" id="6.20.330.10">
    <property type="match status" value="1"/>
</dbReference>
<dbReference type="InterPro" id="IPR017850">
    <property type="entry name" value="Alkaline_phosphatase_core_sf"/>
</dbReference>
<evidence type="ECO:0000256" key="4">
    <source>
        <dbReference type="ARBA" id="ARBA00022837"/>
    </source>
</evidence>
<dbReference type="GO" id="GO:0006508">
    <property type="term" value="P:proteolysis"/>
    <property type="evidence" value="ECO:0007669"/>
    <property type="project" value="InterPro"/>
</dbReference>
<dbReference type="InterPro" id="IPR047272">
    <property type="entry name" value="S49_SppA_C"/>
</dbReference>
<dbReference type="EMBL" id="CAMXCT010000001">
    <property type="protein sequence ID" value="CAI3971775.1"/>
    <property type="molecule type" value="Genomic_DNA"/>
</dbReference>
<dbReference type="EMBL" id="CAMXCT020000001">
    <property type="protein sequence ID" value="CAL1125150.1"/>
    <property type="molecule type" value="Genomic_DNA"/>
</dbReference>
<dbReference type="CDD" id="cd16027">
    <property type="entry name" value="SGSH"/>
    <property type="match status" value="1"/>
</dbReference>
<dbReference type="CDD" id="cd07023">
    <property type="entry name" value="S49_Sppa_N_C"/>
    <property type="match status" value="1"/>
</dbReference>
<evidence type="ECO:0000313" key="9">
    <source>
        <dbReference type="EMBL" id="CAL1125150.1"/>
    </source>
</evidence>
<dbReference type="InterPro" id="IPR029045">
    <property type="entry name" value="ClpP/crotonase-like_dom_sf"/>
</dbReference>
<evidence type="ECO:0000313" key="11">
    <source>
        <dbReference type="Proteomes" id="UP001152797"/>
    </source>
</evidence>
<feature type="domain" description="Peptidase S49" evidence="7">
    <location>
        <begin position="133"/>
        <end position="281"/>
    </location>
</feature>
<reference evidence="9" key="2">
    <citation type="submission" date="2024-04" db="EMBL/GenBank/DDBJ databases">
        <authorList>
            <person name="Chen Y."/>
            <person name="Shah S."/>
            <person name="Dougan E. K."/>
            <person name="Thang M."/>
            <person name="Chan C."/>
        </authorList>
    </citation>
    <scope>NUCLEOTIDE SEQUENCE [LARGE SCALE GENOMIC DNA]</scope>
</reference>
<dbReference type="PANTHER" id="PTHR42693">
    <property type="entry name" value="ARYLSULFATASE FAMILY MEMBER"/>
    <property type="match status" value="1"/>
</dbReference>
<evidence type="ECO:0000259" key="6">
    <source>
        <dbReference type="Pfam" id="PF00884"/>
    </source>
</evidence>
<keyword evidence="4" id="KW-0106">Calcium</keyword>
<sequence length="819" mass="90580">MRSVPHWLLLALVLLATAGCHGKPVRVEAGGRITAEMPPTQTFGPVAPMVVEGPCDADWPRVAVIDVDGVLLNMDMTGFYSMGDNPVGLFRERLDAAAADPRVRAVVVRINSPGGGVTASDIMWRDLNAFKARTGLPVVACLMDVGAGGAYYMSTAADQIMAHPTTITGGIGVILNLYNLQDAMAQFNVLGLPVKSGENIDIGTPIAPQTVESREILTTMADEFHNRFKNLVRNARPAINPMNEAIFDGRIFTAQQALENGLVDSIGYMDDAILLARELGGVPCAQVVFYHRCNDRARSPYAITPNVPLQSALLPLSIPGLERSKLPTFLYLWQPDPTLERWGGRLVLQSSEFLRSWPAMVSRFFSVVLALLFFSPALSLAAPKNVVLMVVDDQGLDAGCYGNAVIQTPHLDALAAEGTRFDNAFCTTASCSASRSVLLSGLHNHANGQYGHMHGYNNFHTQTFVQSLPVLLNEAGYRTCSIGKYHVQPEATYHFEQYANDGIMGARSSIRMAENARQFIEQKDDRPFFLYFCTSDPHRSRVGFANDQTYPDVQEVEYDPESIPVPHFLPDLPETRQELAEYYQATTRADQGLGQLVKVLKETGHWDNTLVIYLSDNGIPFPGAKTNLYDPGMRLPLVIRSPEAKQKGVGSQAMVSFVDIAPTVLDFAGAKGPKYKLHGRSVLPVLEESNPGGWDEVYGSHTFHEITMYYPMRVIRTKQYKCILNLAHPLSFPFASDLYASDTWQAVLREGLDMYGSRSVDAYLHRPQYELYDLEADPHEVNNLADDGDHAEVFAELKGKLEKFSKQTKDPWVVKYEYE</sequence>
<dbReference type="SUPFAM" id="SSF52096">
    <property type="entry name" value="ClpP/crotonase"/>
    <property type="match status" value="1"/>
</dbReference>
<dbReference type="PROSITE" id="PS51257">
    <property type="entry name" value="PROKAR_LIPOPROTEIN"/>
    <property type="match status" value="1"/>
</dbReference>
<dbReference type="OrthoDB" id="286854at2759"/>
<dbReference type="AlphaFoldDB" id="A0A9P1BFJ2"/>
<protein>
    <submittedName>
        <fullName evidence="10">N-sulphoglucosamine sulphohydrolase (Sulfoglucosamine sulfamidase) (Sulphamidase)</fullName>
    </submittedName>
</protein>
<dbReference type="InterPro" id="IPR024607">
    <property type="entry name" value="Sulfatase_CS"/>
</dbReference>
<dbReference type="GO" id="GO:0004065">
    <property type="term" value="F:arylsulfatase activity"/>
    <property type="evidence" value="ECO:0007669"/>
    <property type="project" value="TreeGrafter"/>
</dbReference>
<keyword evidence="2" id="KW-0479">Metal-binding</keyword>
<keyword evidence="3" id="KW-0378">Hydrolase</keyword>
<gene>
    <name evidence="8" type="ORF">C1SCF055_LOCUS365</name>
</gene>
<dbReference type="Pfam" id="PF01343">
    <property type="entry name" value="Peptidase_S49"/>
    <property type="match status" value="1"/>
</dbReference>
<reference evidence="8" key="1">
    <citation type="submission" date="2022-10" db="EMBL/GenBank/DDBJ databases">
        <authorList>
            <person name="Chen Y."/>
            <person name="Dougan E. K."/>
            <person name="Chan C."/>
            <person name="Rhodes N."/>
            <person name="Thang M."/>
        </authorList>
    </citation>
    <scope>NUCLEOTIDE SEQUENCE</scope>
</reference>
<evidence type="ECO:0000313" key="8">
    <source>
        <dbReference type="EMBL" id="CAI3971775.1"/>
    </source>
</evidence>
<organism evidence="8">
    <name type="scientific">Cladocopium goreaui</name>
    <dbReference type="NCBI Taxonomy" id="2562237"/>
    <lineage>
        <taxon>Eukaryota</taxon>
        <taxon>Sar</taxon>
        <taxon>Alveolata</taxon>
        <taxon>Dinophyceae</taxon>
        <taxon>Suessiales</taxon>
        <taxon>Symbiodiniaceae</taxon>
        <taxon>Cladocopium</taxon>
    </lineage>
</organism>
<dbReference type="PROSITE" id="PS00149">
    <property type="entry name" value="SULFATASE_2"/>
    <property type="match status" value="1"/>
</dbReference>
<dbReference type="Pfam" id="PF00884">
    <property type="entry name" value="Sulfatase"/>
    <property type="match status" value="1"/>
</dbReference>
<dbReference type="Proteomes" id="UP001152797">
    <property type="component" value="Unassembled WGS sequence"/>
</dbReference>
<name>A0A9P1BFJ2_9DINO</name>
<dbReference type="InterPro" id="IPR002142">
    <property type="entry name" value="Peptidase_S49"/>
</dbReference>
<evidence type="ECO:0000256" key="5">
    <source>
        <dbReference type="SAM" id="SignalP"/>
    </source>
</evidence>
<keyword evidence="11" id="KW-1185">Reference proteome</keyword>
<proteinExistence type="inferred from homology"/>
<comment type="caution">
    <text evidence="8">The sequence shown here is derived from an EMBL/GenBank/DDBJ whole genome shotgun (WGS) entry which is preliminary data.</text>
</comment>
<evidence type="ECO:0000313" key="10">
    <source>
        <dbReference type="EMBL" id="CAL4759087.1"/>
    </source>
</evidence>
<evidence type="ECO:0000259" key="7">
    <source>
        <dbReference type="Pfam" id="PF01343"/>
    </source>
</evidence>